<evidence type="ECO:0000256" key="1">
    <source>
        <dbReference type="SAM" id="MobiDB-lite"/>
    </source>
</evidence>
<evidence type="ECO:0000313" key="2">
    <source>
        <dbReference type="EMBL" id="JAI23977.1"/>
    </source>
</evidence>
<sequence length="406" mass="41991">MGAAANFGKMSPNAAGIHSPTHRDTPISGGDDLIGSNGNEGGVVGSIDNNNLLGVQQKVISGNNNNNLLDDIFKTCPAPNDKTLTSAAITSDDLDDFNPRAIESKQSPEFGDFTSAFDSGALPELPTTNIVEASDEFADFSSFQGSSVSNTHRALDNSLLTTATPANDSFDLFSGTSATSAESTTTGASTTTDLLAGLGDLSIHQSMPMDNILPPISSNNNSDLLQPISASNIQQQQQALGESINTARQVGAQNVGATWSENLNTGDLKIDLDNLLNSKSNKSNVPAPSMNALKTQSPTKHIGSSGSVGNKNVPSTMQTASFNAFGGGGISPLASSGFGTPNVVQNSAGLPSATIGIPGTFFATASQNIPPQSQQTASTPAVTSQMFANFSAMNLEQPQHQKKRRQ</sequence>
<feature type="region of interest" description="Disordered" evidence="1">
    <location>
        <begin position="281"/>
        <end position="308"/>
    </location>
</feature>
<feature type="region of interest" description="Disordered" evidence="1">
    <location>
        <begin position="1"/>
        <end position="41"/>
    </location>
</feature>
<dbReference type="AlphaFoldDB" id="A0A0K8UBC7"/>
<protein>
    <submittedName>
        <fullName evidence="2">Uncharacterized protein</fullName>
    </submittedName>
</protein>
<proteinExistence type="predicted"/>
<name>A0A0K8UBC7_BACLA</name>
<organism evidence="2">
    <name type="scientific">Bactrocera latifrons</name>
    <name type="common">Malaysian fruit fly</name>
    <name type="synonym">Chaetodacus latifrons</name>
    <dbReference type="NCBI Taxonomy" id="174628"/>
    <lineage>
        <taxon>Eukaryota</taxon>
        <taxon>Metazoa</taxon>
        <taxon>Ecdysozoa</taxon>
        <taxon>Arthropoda</taxon>
        <taxon>Hexapoda</taxon>
        <taxon>Insecta</taxon>
        <taxon>Pterygota</taxon>
        <taxon>Neoptera</taxon>
        <taxon>Endopterygota</taxon>
        <taxon>Diptera</taxon>
        <taxon>Brachycera</taxon>
        <taxon>Muscomorpha</taxon>
        <taxon>Tephritoidea</taxon>
        <taxon>Tephritidae</taxon>
        <taxon>Bactrocera</taxon>
        <taxon>Bactrocera</taxon>
    </lineage>
</organism>
<dbReference type="OrthoDB" id="4033880at2759"/>
<feature type="compositionally biased region" description="Polar residues" evidence="1">
    <location>
        <begin position="292"/>
        <end position="308"/>
    </location>
</feature>
<reference evidence="2" key="1">
    <citation type="submission" date="2015-06" db="EMBL/GenBank/DDBJ databases">
        <authorList>
            <person name="Hoefler B.C."/>
            <person name="Straight P.D."/>
        </authorList>
    </citation>
    <scope>NUCLEOTIDE SEQUENCE</scope>
</reference>
<gene>
    <name evidence="2" type="ORF">c0_g2_i5</name>
</gene>
<dbReference type="EMBL" id="GDHF01028337">
    <property type="protein sequence ID" value="JAI23977.1"/>
    <property type="molecule type" value="Transcribed_RNA"/>
</dbReference>
<accession>A0A0K8UBC7</accession>